<comment type="caution">
    <text evidence="1">The sequence shown here is derived from an EMBL/GenBank/DDBJ whole genome shotgun (WGS) entry which is preliminary data.</text>
</comment>
<accession>A0A5B7ERL3</accession>
<name>A0A5B7ERL3_PORTR</name>
<gene>
    <name evidence="1" type="ORF">E2C01_029194</name>
</gene>
<organism evidence="1 2">
    <name type="scientific">Portunus trituberculatus</name>
    <name type="common">Swimming crab</name>
    <name type="synonym">Neptunus trituberculatus</name>
    <dbReference type="NCBI Taxonomy" id="210409"/>
    <lineage>
        <taxon>Eukaryota</taxon>
        <taxon>Metazoa</taxon>
        <taxon>Ecdysozoa</taxon>
        <taxon>Arthropoda</taxon>
        <taxon>Crustacea</taxon>
        <taxon>Multicrustacea</taxon>
        <taxon>Malacostraca</taxon>
        <taxon>Eumalacostraca</taxon>
        <taxon>Eucarida</taxon>
        <taxon>Decapoda</taxon>
        <taxon>Pleocyemata</taxon>
        <taxon>Brachyura</taxon>
        <taxon>Eubrachyura</taxon>
        <taxon>Portunoidea</taxon>
        <taxon>Portunidae</taxon>
        <taxon>Portuninae</taxon>
        <taxon>Portunus</taxon>
    </lineage>
</organism>
<protein>
    <submittedName>
        <fullName evidence="1">Uncharacterized protein</fullName>
    </submittedName>
</protein>
<dbReference type="AlphaFoldDB" id="A0A5B7ERL3"/>
<dbReference type="Proteomes" id="UP000324222">
    <property type="component" value="Unassembled WGS sequence"/>
</dbReference>
<reference evidence="1 2" key="1">
    <citation type="submission" date="2019-05" db="EMBL/GenBank/DDBJ databases">
        <title>Another draft genome of Portunus trituberculatus and its Hox gene families provides insights of decapod evolution.</title>
        <authorList>
            <person name="Jeong J.-H."/>
            <person name="Song I."/>
            <person name="Kim S."/>
            <person name="Choi T."/>
            <person name="Kim D."/>
            <person name="Ryu S."/>
            <person name="Kim W."/>
        </authorList>
    </citation>
    <scope>NUCLEOTIDE SEQUENCE [LARGE SCALE GENOMIC DNA]</scope>
    <source>
        <tissue evidence="1">Muscle</tissue>
    </source>
</reference>
<evidence type="ECO:0000313" key="1">
    <source>
        <dbReference type="EMBL" id="MPC35759.1"/>
    </source>
</evidence>
<proteinExistence type="predicted"/>
<dbReference type="EMBL" id="VSRR010003340">
    <property type="protein sequence ID" value="MPC35759.1"/>
    <property type="molecule type" value="Genomic_DNA"/>
</dbReference>
<keyword evidence="2" id="KW-1185">Reference proteome</keyword>
<evidence type="ECO:0000313" key="2">
    <source>
        <dbReference type="Proteomes" id="UP000324222"/>
    </source>
</evidence>
<sequence length="72" mass="7474">MASMNTSRDVPCPLHSNRAPAQLCHPSPPPTLSPHSTCIPSAVVGLSSSRNDSLVGSVAKGLLLLRVAMQGR</sequence>